<feature type="transmembrane region" description="Helical" evidence="10">
    <location>
        <begin position="147"/>
        <end position="169"/>
    </location>
</feature>
<evidence type="ECO:0000256" key="9">
    <source>
        <dbReference type="SAM" id="MobiDB-lite"/>
    </source>
</evidence>
<dbReference type="Pfam" id="PF14972">
    <property type="entry name" value="Mito_morph_reg"/>
    <property type="match status" value="2"/>
</dbReference>
<dbReference type="GO" id="GO:0007007">
    <property type="term" value="P:inner mitochondrial membrane organization"/>
    <property type="evidence" value="ECO:0007669"/>
    <property type="project" value="TreeGrafter"/>
</dbReference>
<name>A0A5J4NGM0_9TREM</name>
<keyword evidence="4 10" id="KW-0812">Transmembrane</keyword>
<evidence type="ECO:0000256" key="4">
    <source>
        <dbReference type="ARBA" id="ARBA00022692"/>
    </source>
</evidence>
<keyword evidence="12" id="KW-1185">Reference proteome</keyword>
<keyword evidence="6 10" id="KW-1133">Transmembrane helix</keyword>
<evidence type="ECO:0000313" key="12">
    <source>
        <dbReference type="Proteomes" id="UP000324629"/>
    </source>
</evidence>
<dbReference type="Proteomes" id="UP000324629">
    <property type="component" value="Unassembled WGS sequence"/>
</dbReference>
<dbReference type="InterPro" id="IPR026120">
    <property type="entry name" value="TMEM11"/>
</dbReference>
<dbReference type="GO" id="GO:0005743">
    <property type="term" value="C:mitochondrial inner membrane"/>
    <property type="evidence" value="ECO:0007669"/>
    <property type="project" value="UniProtKB-SubCell"/>
</dbReference>
<evidence type="ECO:0000256" key="6">
    <source>
        <dbReference type="ARBA" id="ARBA00022989"/>
    </source>
</evidence>
<feature type="transmembrane region" description="Helical" evidence="10">
    <location>
        <begin position="323"/>
        <end position="341"/>
    </location>
</feature>
<keyword evidence="7" id="KW-0496">Mitochondrion</keyword>
<evidence type="ECO:0000256" key="1">
    <source>
        <dbReference type="ARBA" id="ARBA00002812"/>
    </source>
</evidence>
<proteinExistence type="inferred from homology"/>
<gene>
    <name evidence="11" type="ORF">DEA37_0004936</name>
</gene>
<evidence type="ECO:0008006" key="13">
    <source>
        <dbReference type="Google" id="ProtNLM"/>
    </source>
</evidence>
<comment type="function">
    <text evidence="1">Plays a role in mitochondrial morphogenesis.</text>
</comment>
<comment type="caution">
    <text evidence="11">The sequence shown here is derived from an EMBL/GenBank/DDBJ whole genome shotgun (WGS) entry which is preliminary data.</text>
</comment>
<evidence type="ECO:0000256" key="3">
    <source>
        <dbReference type="ARBA" id="ARBA00006060"/>
    </source>
</evidence>
<protein>
    <recommendedName>
        <fullName evidence="13">Transmembrane protein 11 mitochondrial</fullName>
    </recommendedName>
</protein>
<feature type="compositionally biased region" description="Low complexity" evidence="9">
    <location>
        <begin position="271"/>
        <end position="285"/>
    </location>
</feature>
<dbReference type="PANTHER" id="PTHR15099">
    <property type="entry name" value="PROTEIN PM1"/>
    <property type="match status" value="1"/>
</dbReference>
<dbReference type="AlphaFoldDB" id="A0A5J4NGM0"/>
<comment type="subcellular location">
    <subcellularLocation>
        <location evidence="2">Mitochondrion inner membrane</location>
        <topology evidence="2">Multi-pass membrane protein</topology>
    </subcellularLocation>
</comment>
<sequence length="349" mass="39018">MRAVWLLEDGTDWVGNVAVRWHVFRKARDARPVGQLLTLHSLRRLGHILRMPSDRLSYQALYNEATNVMVKQRRGHKMLTVTATLCESMTTGKKTYAVIRAVYNNYHAPEDFERELDFVLSRNVGMVIIEPESLGEITWRWIRTGNWLHKIAVVCGFSALTTAAGSIVWNTFDLSTRFPSAIASRWLTDSQVDVILVSAAPQIFRVSTAVFSALSATTAGFYALFWQWDPCCKYQVASRLAALPRGFTSVVSLNGTKPSLLSVPGRESPLGTTSSGHSPSNGSSTQNGTTRSRPVIMENRHNPNGPPLRPVVLVHRDDRRRKLLHNTVALTSTLMAGYVLYKWSRPNPV</sequence>
<evidence type="ECO:0000313" key="11">
    <source>
        <dbReference type="EMBL" id="KAA3674438.1"/>
    </source>
</evidence>
<comment type="similarity">
    <text evidence="3">Belongs to the TMEM11 family.</text>
</comment>
<evidence type="ECO:0000256" key="8">
    <source>
        <dbReference type="ARBA" id="ARBA00023136"/>
    </source>
</evidence>
<feature type="region of interest" description="Disordered" evidence="9">
    <location>
        <begin position="260"/>
        <end position="311"/>
    </location>
</feature>
<evidence type="ECO:0000256" key="5">
    <source>
        <dbReference type="ARBA" id="ARBA00022792"/>
    </source>
</evidence>
<accession>A0A5J4NGM0</accession>
<feature type="transmembrane region" description="Helical" evidence="10">
    <location>
        <begin position="203"/>
        <end position="225"/>
    </location>
</feature>
<keyword evidence="5" id="KW-0999">Mitochondrion inner membrane</keyword>
<dbReference type="PANTHER" id="PTHR15099:SF2">
    <property type="entry name" value="TRANSMEMBRANE PROTEIN 11, MITOCHONDRIAL"/>
    <property type="match status" value="1"/>
</dbReference>
<organism evidence="11 12">
    <name type="scientific">Paragonimus westermani</name>
    <dbReference type="NCBI Taxonomy" id="34504"/>
    <lineage>
        <taxon>Eukaryota</taxon>
        <taxon>Metazoa</taxon>
        <taxon>Spiralia</taxon>
        <taxon>Lophotrochozoa</taxon>
        <taxon>Platyhelminthes</taxon>
        <taxon>Trematoda</taxon>
        <taxon>Digenea</taxon>
        <taxon>Plagiorchiida</taxon>
        <taxon>Troglotremata</taxon>
        <taxon>Troglotrematidae</taxon>
        <taxon>Paragonimus</taxon>
    </lineage>
</organism>
<evidence type="ECO:0000256" key="7">
    <source>
        <dbReference type="ARBA" id="ARBA00023128"/>
    </source>
</evidence>
<keyword evidence="8 10" id="KW-0472">Membrane</keyword>
<evidence type="ECO:0000256" key="10">
    <source>
        <dbReference type="SAM" id="Phobius"/>
    </source>
</evidence>
<dbReference type="EMBL" id="QNGE01003151">
    <property type="protein sequence ID" value="KAA3674438.1"/>
    <property type="molecule type" value="Genomic_DNA"/>
</dbReference>
<evidence type="ECO:0000256" key="2">
    <source>
        <dbReference type="ARBA" id="ARBA00004448"/>
    </source>
</evidence>
<reference evidence="11 12" key="1">
    <citation type="journal article" date="2019" name="Gigascience">
        <title>Whole-genome sequence of the oriental lung fluke Paragonimus westermani.</title>
        <authorList>
            <person name="Oey H."/>
            <person name="Zakrzewski M."/>
            <person name="Narain K."/>
            <person name="Devi K.R."/>
            <person name="Agatsuma T."/>
            <person name="Nawaratna S."/>
            <person name="Gobert G.N."/>
            <person name="Jones M.K."/>
            <person name="Ragan M.A."/>
            <person name="McManus D.P."/>
            <person name="Krause L."/>
        </authorList>
    </citation>
    <scope>NUCLEOTIDE SEQUENCE [LARGE SCALE GENOMIC DNA]</scope>
    <source>
        <strain evidence="11 12">IND2009</strain>
    </source>
</reference>